<dbReference type="CDD" id="cd03419">
    <property type="entry name" value="GRX_GRXh_1_2_like"/>
    <property type="match status" value="1"/>
</dbReference>
<evidence type="ECO:0000259" key="17">
    <source>
        <dbReference type="Pfam" id="PF07992"/>
    </source>
</evidence>
<gene>
    <name evidence="19" type="primary">8238158</name>
    <name evidence="18" type="ORF">Phum_PHUM103080</name>
</gene>
<keyword evidence="20" id="KW-1185">Reference proteome</keyword>
<reference evidence="19" key="3">
    <citation type="submission" date="2021-02" db="UniProtKB">
        <authorList>
            <consortium name="EnsemblMetazoa"/>
        </authorList>
    </citation>
    <scope>IDENTIFICATION</scope>
    <source>
        <strain evidence="19">USDA</strain>
    </source>
</reference>
<dbReference type="Proteomes" id="UP000009046">
    <property type="component" value="Unassembled WGS sequence"/>
</dbReference>
<keyword evidence="9" id="KW-0712">Selenocysteine</keyword>
<feature type="domain" description="FAD/NAD(P)-binding" evidence="17">
    <location>
        <begin position="319"/>
        <end position="655"/>
    </location>
</feature>
<dbReference type="PANTHER" id="PTHR42737">
    <property type="entry name" value="GLUTATHIONE REDUCTASE"/>
    <property type="match status" value="1"/>
</dbReference>
<feature type="domain" description="Glutaredoxin" evidence="15">
    <location>
        <begin position="123"/>
        <end position="185"/>
    </location>
</feature>
<reference evidence="18" key="2">
    <citation type="submission" date="2007-04" db="EMBL/GenBank/DDBJ databases">
        <title>The genome of the human body louse.</title>
        <authorList>
            <consortium name="The Human Body Louse Genome Consortium"/>
            <person name="Kirkness E."/>
            <person name="Walenz B."/>
            <person name="Hass B."/>
            <person name="Bruggner R."/>
            <person name="Strausberg R."/>
        </authorList>
    </citation>
    <scope>NUCLEOTIDE SEQUENCE</scope>
    <source>
        <strain evidence="18">USDA</strain>
    </source>
</reference>
<dbReference type="InterPro" id="IPR016156">
    <property type="entry name" value="FAD/NAD-linked_Rdtase_dimer_sf"/>
</dbReference>
<dbReference type="InterPro" id="IPR012999">
    <property type="entry name" value="Pyr_OxRdtase_I_AS"/>
</dbReference>
<dbReference type="InterPro" id="IPR036188">
    <property type="entry name" value="FAD/NAD-bd_sf"/>
</dbReference>
<dbReference type="PROSITE" id="PS00076">
    <property type="entry name" value="PYRIDINE_REDOX_1"/>
    <property type="match status" value="1"/>
</dbReference>
<dbReference type="NCBIfam" id="TIGR02180">
    <property type="entry name" value="GRX_euk"/>
    <property type="match status" value="1"/>
</dbReference>
<feature type="domain" description="Pyridine nucleotide-disulphide oxidoreductase dimerisation" evidence="16">
    <location>
        <begin position="675"/>
        <end position="785"/>
    </location>
</feature>
<comment type="similarity">
    <text evidence="3 14">Belongs to the class-I pyridine nucleotide-disulfide oxidoreductase family.</text>
</comment>
<dbReference type="FunFam" id="3.50.50.60:FF:000190">
    <property type="entry name" value="Thioredoxin reductase"/>
    <property type="match status" value="1"/>
</dbReference>
<proteinExistence type="inferred from homology"/>
<evidence type="ECO:0000259" key="15">
    <source>
        <dbReference type="Pfam" id="PF00462"/>
    </source>
</evidence>
<dbReference type="Pfam" id="PF00462">
    <property type="entry name" value="Glutaredoxin"/>
    <property type="match status" value="2"/>
</dbReference>
<dbReference type="GO" id="GO:0050660">
    <property type="term" value="F:flavin adenine dinucleotide binding"/>
    <property type="evidence" value="ECO:0007669"/>
    <property type="project" value="InterPro"/>
</dbReference>
<dbReference type="GO" id="GO:0005829">
    <property type="term" value="C:cytosol"/>
    <property type="evidence" value="ECO:0007669"/>
    <property type="project" value="TreeGrafter"/>
</dbReference>
<evidence type="ECO:0000256" key="5">
    <source>
        <dbReference type="ARBA" id="ARBA00022448"/>
    </source>
</evidence>
<dbReference type="NCBIfam" id="TIGR01438">
    <property type="entry name" value="TGR"/>
    <property type="match status" value="1"/>
</dbReference>
<dbReference type="OMA" id="IFANSMP"/>
<dbReference type="RefSeq" id="XP_002423998.1">
    <property type="nucleotide sequence ID" value="XM_002423953.1"/>
</dbReference>
<dbReference type="SUPFAM" id="SSF51905">
    <property type="entry name" value="FAD/NAD(P)-binding domain"/>
    <property type="match status" value="1"/>
</dbReference>
<dbReference type="PROSITE" id="PS00195">
    <property type="entry name" value="GLUTAREDOXIN_1"/>
    <property type="match status" value="1"/>
</dbReference>
<dbReference type="GO" id="GO:0006749">
    <property type="term" value="P:glutathione metabolic process"/>
    <property type="evidence" value="ECO:0007669"/>
    <property type="project" value="TreeGrafter"/>
</dbReference>
<dbReference type="Gene3D" id="3.30.390.30">
    <property type="match status" value="1"/>
</dbReference>
<dbReference type="GO" id="GO:0004791">
    <property type="term" value="F:thioredoxin-disulfide reductase (NADPH) activity"/>
    <property type="evidence" value="ECO:0007669"/>
    <property type="project" value="UniProtKB-EC"/>
</dbReference>
<dbReference type="CTD" id="8238158"/>
<dbReference type="InterPro" id="IPR004099">
    <property type="entry name" value="Pyr_nucl-diS_OxRdtase_dimer"/>
</dbReference>
<evidence type="ECO:0000256" key="2">
    <source>
        <dbReference type="ARBA" id="ARBA00002549"/>
    </source>
</evidence>
<dbReference type="Pfam" id="PF02852">
    <property type="entry name" value="Pyr_redox_dim"/>
    <property type="match status" value="1"/>
</dbReference>
<dbReference type="InterPro" id="IPR011767">
    <property type="entry name" value="GLR_AS"/>
</dbReference>
<dbReference type="GO" id="GO:0005739">
    <property type="term" value="C:mitochondrion"/>
    <property type="evidence" value="ECO:0007669"/>
    <property type="project" value="TreeGrafter"/>
</dbReference>
<dbReference type="VEuPathDB" id="VectorBase:PHUM103080"/>
<dbReference type="PRINTS" id="PR00411">
    <property type="entry name" value="PNDRDTASEI"/>
</dbReference>
<evidence type="ECO:0000313" key="18">
    <source>
        <dbReference type="EMBL" id="EEB11260.1"/>
    </source>
</evidence>
<evidence type="ECO:0000256" key="4">
    <source>
        <dbReference type="ARBA" id="ARBA00012610"/>
    </source>
</evidence>
<dbReference type="eggNOG" id="KOG1752">
    <property type="taxonomic scope" value="Eukaryota"/>
</dbReference>
<dbReference type="PANTHER" id="PTHR42737:SF8">
    <property type="entry name" value="THIOREDOXIN-DISULFIDE REDUCTASE"/>
    <property type="match status" value="1"/>
</dbReference>
<keyword evidence="12" id="KW-1015">Disulfide bond</keyword>
<evidence type="ECO:0000256" key="3">
    <source>
        <dbReference type="ARBA" id="ARBA00007532"/>
    </source>
</evidence>
<evidence type="ECO:0000259" key="16">
    <source>
        <dbReference type="Pfam" id="PF02852"/>
    </source>
</evidence>
<evidence type="ECO:0000256" key="7">
    <source>
        <dbReference type="ARBA" id="ARBA00022827"/>
    </source>
</evidence>
<keyword evidence="6 14" id="KW-0285">Flavoprotein</keyword>
<evidence type="ECO:0000256" key="14">
    <source>
        <dbReference type="RuleBase" id="RU003691"/>
    </source>
</evidence>
<dbReference type="InterPro" id="IPR036249">
    <property type="entry name" value="Thioredoxin-like_sf"/>
</dbReference>
<dbReference type="Gene3D" id="3.40.30.10">
    <property type="entry name" value="Glutaredoxin"/>
    <property type="match status" value="3"/>
</dbReference>
<evidence type="ECO:0000256" key="8">
    <source>
        <dbReference type="ARBA" id="ARBA00022857"/>
    </source>
</evidence>
<feature type="domain" description="Glutaredoxin" evidence="15">
    <location>
        <begin position="19"/>
        <end position="81"/>
    </location>
</feature>
<evidence type="ECO:0000313" key="20">
    <source>
        <dbReference type="Proteomes" id="UP000009046"/>
    </source>
</evidence>
<dbReference type="EC" id="1.8.1.9" evidence="4"/>
<evidence type="ECO:0000313" key="19">
    <source>
        <dbReference type="EnsemblMetazoa" id="PHUM103080-PA"/>
    </source>
</evidence>
<evidence type="ECO:0000256" key="13">
    <source>
        <dbReference type="ARBA" id="ARBA00023284"/>
    </source>
</evidence>
<dbReference type="GO" id="GO:0034599">
    <property type="term" value="P:cellular response to oxidative stress"/>
    <property type="evidence" value="ECO:0007669"/>
    <property type="project" value="TreeGrafter"/>
</dbReference>
<dbReference type="GO" id="GO:0045454">
    <property type="term" value="P:cell redox homeostasis"/>
    <property type="evidence" value="ECO:0007669"/>
    <property type="project" value="InterPro"/>
</dbReference>
<dbReference type="OrthoDB" id="5956163at2759"/>
<dbReference type="SUPFAM" id="SSF52833">
    <property type="entry name" value="Thioredoxin-like"/>
    <property type="match status" value="3"/>
</dbReference>
<dbReference type="Pfam" id="PF07992">
    <property type="entry name" value="Pyr_redox_2"/>
    <property type="match status" value="1"/>
</dbReference>
<organism>
    <name type="scientific">Pediculus humanus subsp. corporis</name>
    <name type="common">Body louse</name>
    <dbReference type="NCBI Taxonomy" id="121224"/>
    <lineage>
        <taxon>Eukaryota</taxon>
        <taxon>Metazoa</taxon>
        <taxon>Ecdysozoa</taxon>
        <taxon>Arthropoda</taxon>
        <taxon>Hexapoda</taxon>
        <taxon>Insecta</taxon>
        <taxon>Pterygota</taxon>
        <taxon>Neoptera</taxon>
        <taxon>Paraneoptera</taxon>
        <taxon>Psocodea</taxon>
        <taxon>Troctomorpha</taxon>
        <taxon>Phthiraptera</taxon>
        <taxon>Anoplura</taxon>
        <taxon>Pediculidae</taxon>
        <taxon>Pediculus</taxon>
    </lineage>
</organism>
<dbReference type="EnsemblMetazoa" id="PHUM103080-RA">
    <property type="protein sequence ID" value="PHUM103080-PA"/>
    <property type="gene ID" value="PHUM103080"/>
</dbReference>
<accession>E0VD04</accession>
<dbReference type="InterPro" id="IPR046952">
    <property type="entry name" value="GSHR/TRXR-like"/>
</dbReference>
<dbReference type="FunFam" id="3.40.30.10:FF:000093">
    <property type="entry name" value="Glutaredoxin 2"/>
    <property type="match status" value="1"/>
</dbReference>
<evidence type="ECO:0000256" key="9">
    <source>
        <dbReference type="ARBA" id="ARBA00022933"/>
    </source>
</evidence>
<comment type="function">
    <text evidence="2">Has a glutathione-disulfide oxidoreductase activity in the presence of NADPH and glutathione reductase. Reduces low molecular weight disulfides and proteins.</text>
</comment>
<dbReference type="PROSITE" id="PS51354">
    <property type="entry name" value="GLUTAREDOXIN_2"/>
    <property type="match status" value="3"/>
</dbReference>
<dbReference type="InterPro" id="IPR023753">
    <property type="entry name" value="FAD/NAD-binding_dom"/>
</dbReference>
<dbReference type="Gene3D" id="3.50.50.60">
    <property type="entry name" value="FAD/NAD(P)-binding domain"/>
    <property type="match status" value="2"/>
</dbReference>
<keyword evidence="11 14" id="KW-0560">Oxidoreductase</keyword>
<dbReference type="eggNOG" id="KOG4716">
    <property type="taxonomic scope" value="Eukaryota"/>
</dbReference>
<dbReference type="AlphaFoldDB" id="E0VD04"/>
<evidence type="ECO:0000256" key="6">
    <source>
        <dbReference type="ARBA" id="ARBA00022630"/>
    </source>
</evidence>
<dbReference type="EMBL" id="AAZO01001229">
    <property type="status" value="NOT_ANNOTATED_CDS"/>
    <property type="molecule type" value="Genomic_DNA"/>
</dbReference>
<keyword evidence="7 14" id="KW-0274">FAD</keyword>
<reference evidence="18" key="1">
    <citation type="submission" date="2007-04" db="EMBL/GenBank/DDBJ databases">
        <title>Annotation of Pediculus humanus corporis strain USDA.</title>
        <authorList>
            <person name="Kirkness E."/>
            <person name="Hannick L."/>
            <person name="Hass B."/>
            <person name="Bruggner R."/>
            <person name="Lawson D."/>
            <person name="Bidwell S."/>
            <person name="Joardar V."/>
            <person name="Caler E."/>
            <person name="Walenz B."/>
            <person name="Inman J."/>
            <person name="Schobel S."/>
            <person name="Galinsky K."/>
            <person name="Amedeo P."/>
            <person name="Strausberg R."/>
        </authorList>
    </citation>
    <scope>NUCLEOTIDE SEQUENCE</scope>
    <source>
        <strain evidence="18">USDA</strain>
    </source>
</reference>
<keyword evidence="13 14" id="KW-0676">Redox-active center</keyword>
<dbReference type="SUPFAM" id="SSF55424">
    <property type="entry name" value="FAD/NAD-linked reductases, dimerisation (C-terminal) domain"/>
    <property type="match status" value="1"/>
</dbReference>
<dbReference type="InterPro" id="IPR011899">
    <property type="entry name" value="Glutaredoxin_euk/vir"/>
</dbReference>
<dbReference type="GO" id="GO:0004362">
    <property type="term" value="F:glutathione-disulfide reductase (NADPH) activity"/>
    <property type="evidence" value="ECO:0007669"/>
    <property type="project" value="TreeGrafter"/>
</dbReference>
<sequence>MDLQIVADKCQQLINENEVTIFSKTTCPFCTRVKLLFQSLNITPVVYELDKESDGALVQKYLYELTKQRTVPNVFVQSKHVGGCDDTMKAYGNGSLLNLLKGDPTTTTTPQEKVQKLTQDHTVIIFSKTSCHNSTKVKALFKNIGIKPKMFHLDKEPDGLLIQEYLRMATKSNFTPHVYVRGKLIGGLEETARAFGEGEIKRLLAMPNMTPYEKKFNELLKQNEILIFANSMPDTYKIKDVFYRLGVKPAVYSLEDETDGDEIQQVIKEKTNTNNLPQVFVQGTNLGGHDEVMEHFESGKLSQLVKGSSDANEISQYDYDLVVVGGGSGGLAAAKEAATLGRTVALCDFVKPTPMGTTWGLGGTCVNVGCIPKKLMHQASIHAENHHDSSSFGWNFHTSDGHHTWETMVENVQNYIKSLNFGYRKELNKRKVKYLNAYAEFVAPHKLKLTNKKGEVSEVSAKDIIIAVGGRPAYPNVPGAKEFCITSDDLFSLSKPPGKTLIVGASYIALECGGFLKGLGYDVTIMVRSILLRGFDRQIADLIGEHMEKIGIKFVKEYEPIGFNKTNEGKIKVAAKSKKGDEIVVSGFDTVVLAIGREACTGKLGLENLPNLKINPKNKKIIVDEFERSSVPHVYAIGDVIDGKPELTPVAIHAGKYLAQRICGVHNKTTNYKQVPTTVFTPLEYGTVGLSEEEAFNIFGKENIVVYHNAFKPLEHALSREDTLGYAKLICVKSLEELVVGFHVLSPNAGEITQGYAIALKLNAKKSDFDDLIGIHPTCAEIFTTLSRVKNPEDKPPETTAC</sequence>
<evidence type="ECO:0000256" key="10">
    <source>
        <dbReference type="ARBA" id="ARBA00022982"/>
    </source>
</evidence>
<keyword evidence="8" id="KW-0521">NADP</keyword>
<dbReference type="GeneID" id="8238158"/>
<dbReference type="PRINTS" id="PR00368">
    <property type="entry name" value="FADPNR"/>
</dbReference>
<dbReference type="InParanoid" id="E0VD04"/>
<dbReference type="InterPro" id="IPR006338">
    <property type="entry name" value="Thioredoxin/glutathione_Rdtase"/>
</dbReference>
<evidence type="ECO:0000256" key="11">
    <source>
        <dbReference type="ARBA" id="ARBA00023002"/>
    </source>
</evidence>
<evidence type="ECO:0000256" key="1">
    <source>
        <dbReference type="ARBA" id="ARBA00001974"/>
    </source>
</evidence>
<evidence type="ECO:0000256" key="12">
    <source>
        <dbReference type="ARBA" id="ARBA00023157"/>
    </source>
</evidence>
<keyword evidence="5" id="KW-0813">Transport</keyword>
<protein>
    <recommendedName>
        <fullName evidence="4">thioredoxin-disulfide reductase (NADPH)</fullName>
        <ecNumber evidence="4">1.8.1.9</ecNumber>
    </recommendedName>
</protein>
<dbReference type="HOGENOM" id="CLU_016755_2_4_1"/>
<dbReference type="KEGG" id="phu:Phum_PHUM103080"/>
<dbReference type="InterPro" id="IPR002109">
    <property type="entry name" value="Glutaredoxin"/>
</dbReference>
<name>E0VD04_PEDHC</name>
<dbReference type="EMBL" id="DS235070">
    <property type="protein sequence ID" value="EEB11260.1"/>
    <property type="molecule type" value="Genomic_DNA"/>
</dbReference>
<comment type="cofactor">
    <cofactor evidence="1">
        <name>FAD</name>
        <dbReference type="ChEBI" id="CHEBI:57692"/>
    </cofactor>
</comment>
<keyword evidence="10" id="KW-0249">Electron transport</keyword>
<dbReference type="STRING" id="121224.E0VD04"/>